<gene>
    <name evidence="2" type="ORF">G3A50_14210</name>
</gene>
<evidence type="ECO:0000313" key="3">
    <source>
        <dbReference type="Proteomes" id="UP000464751"/>
    </source>
</evidence>
<keyword evidence="1" id="KW-0812">Transmembrane</keyword>
<proteinExistence type="predicted"/>
<evidence type="ECO:0000313" key="2">
    <source>
        <dbReference type="EMBL" id="QIB34728.1"/>
    </source>
</evidence>
<dbReference type="Proteomes" id="UP000464751">
    <property type="component" value="Chromosome"/>
</dbReference>
<dbReference type="RefSeq" id="WP_163075873.1">
    <property type="nucleotide sequence ID" value="NZ_CP048630.1"/>
</dbReference>
<organism evidence="2 3">
    <name type="scientific">Ancylobacter pratisalsi</name>
    <dbReference type="NCBI Taxonomy" id="1745854"/>
    <lineage>
        <taxon>Bacteria</taxon>
        <taxon>Pseudomonadati</taxon>
        <taxon>Pseudomonadota</taxon>
        <taxon>Alphaproteobacteria</taxon>
        <taxon>Hyphomicrobiales</taxon>
        <taxon>Xanthobacteraceae</taxon>
        <taxon>Ancylobacter</taxon>
    </lineage>
</organism>
<dbReference type="AlphaFoldDB" id="A0A6P1YMX8"/>
<name>A0A6P1YMX8_9HYPH</name>
<keyword evidence="1" id="KW-1133">Transmembrane helix</keyword>
<keyword evidence="1" id="KW-0472">Membrane</keyword>
<protein>
    <recommendedName>
        <fullName evidence="4">CsbD family protein</fullName>
    </recommendedName>
</protein>
<reference evidence="2 3" key="1">
    <citation type="submission" date="2020-02" db="EMBL/GenBank/DDBJ databases">
        <authorList>
            <person name="Li G."/>
        </authorList>
    </citation>
    <scope>NUCLEOTIDE SEQUENCE [LARGE SCALE GENOMIC DNA]</scope>
    <source>
        <strain evidence="2 3">DSM 102029</strain>
    </source>
</reference>
<dbReference type="KEGG" id="apra:G3A50_14210"/>
<evidence type="ECO:0000256" key="1">
    <source>
        <dbReference type="SAM" id="Phobius"/>
    </source>
</evidence>
<dbReference type="SUPFAM" id="SSF69047">
    <property type="entry name" value="Hypothetical protein YjbJ"/>
    <property type="match status" value="1"/>
</dbReference>
<sequence>MSTNRITGTARQVGGRLRSVAGRAGHDAALRAEGAYEEALDAGSHVFGEARERAMAFADDTLESGQALYGRSMQALSRQASVHPLALVVAAGLTGAAIGWLLTSSSRR</sequence>
<keyword evidence="3" id="KW-1185">Reference proteome</keyword>
<dbReference type="EMBL" id="CP048630">
    <property type="protein sequence ID" value="QIB34728.1"/>
    <property type="molecule type" value="Genomic_DNA"/>
</dbReference>
<feature type="transmembrane region" description="Helical" evidence="1">
    <location>
        <begin position="82"/>
        <end position="102"/>
    </location>
</feature>
<dbReference type="InterPro" id="IPR036629">
    <property type="entry name" value="YjbJ_sf"/>
</dbReference>
<evidence type="ECO:0008006" key="4">
    <source>
        <dbReference type="Google" id="ProtNLM"/>
    </source>
</evidence>
<accession>A0A6P1YMX8</accession>